<reference evidence="2" key="1">
    <citation type="journal article" date="2019" name="Sci. Rep.">
        <title>Draft genome of Tanacetum cinerariifolium, the natural source of mosquito coil.</title>
        <authorList>
            <person name="Yamashiro T."/>
            <person name="Shiraishi A."/>
            <person name="Satake H."/>
            <person name="Nakayama K."/>
        </authorList>
    </citation>
    <scope>NUCLEOTIDE SEQUENCE</scope>
</reference>
<sequence length="134" mass="15749">LGHQRQSAFDRLSKTNSPRTTKSRPGRTKSKDHPRGRSHPHRLDASNEGRLEDRERFHGVRESYDNSHSHSYHDRDRSRHMKKKRDSESSLSNVLKSDSSDGKYQKSKLKRHKLTDEDDLTRPWMCKDVDPFTP</sequence>
<dbReference type="EMBL" id="BKCJ011341217">
    <property type="protein sequence ID" value="GFD22950.1"/>
    <property type="molecule type" value="Genomic_DNA"/>
</dbReference>
<feature type="compositionally biased region" description="Basic and acidic residues" evidence="1">
    <location>
        <begin position="29"/>
        <end position="77"/>
    </location>
</feature>
<organism evidence="2">
    <name type="scientific">Tanacetum cinerariifolium</name>
    <name type="common">Dalmatian daisy</name>
    <name type="synonym">Chrysanthemum cinerariifolium</name>
    <dbReference type="NCBI Taxonomy" id="118510"/>
    <lineage>
        <taxon>Eukaryota</taxon>
        <taxon>Viridiplantae</taxon>
        <taxon>Streptophyta</taxon>
        <taxon>Embryophyta</taxon>
        <taxon>Tracheophyta</taxon>
        <taxon>Spermatophyta</taxon>
        <taxon>Magnoliopsida</taxon>
        <taxon>eudicotyledons</taxon>
        <taxon>Gunneridae</taxon>
        <taxon>Pentapetalae</taxon>
        <taxon>asterids</taxon>
        <taxon>campanulids</taxon>
        <taxon>Asterales</taxon>
        <taxon>Asteraceae</taxon>
        <taxon>Asteroideae</taxon>
        <taxon>Anthemideae</taxon>
        <taxon>Anthemidinae</taxon>
        <taxon>Tanacetum</taxon>
    </lineage>
</organism>
<dbReference type="AlphaFoldDB" id="A0A699UK38"/>
<comment type="caution">
    <text evidence="2">The sequence shown here is derived from an EMBL/GenBank/DDBJ whole genome shotgun (WGS) entry which is preliminary data.</text>
</comment>
<feature type="non-terminal residue" evidence="2">
    <location>
        <position position="1"/>
    </location>
</feature>
<evidence type="ECO:0000256" key="1">
    <source>
        <dbReference type="SAM" id="MobiDB-lite"/>
    </source>
</evidence>
<evidence type="ECO:0000313" key="2">
    <source>
        <dbReference type="EMBL" id="GFD22950.1"/>
    </source>
</evidence>
<gene>
    <name evidence="2" type="ORF">Tci_894919</name>
</gene>
<feature type="compositionally biased region" description="Basic and acidic residues" evidence="1">
    <location>
        <begin position="125"/>
        <end position="134"/>
    </location>
</feature>
<accession>A0A699UK38</accession>
<name>A0A699UK38_TANCI</name>
<proteinExistence type="predicted"/>
<evidence type="ECO:0008006" key="3">
    <source>
        <dbReference type="Google" id="ProtNLM"/>
    </source>
</evidence>
<feature type="region of interest" description="Disordered" evidence="1">
    <location>
        <begin position="1"/>
        <end position="134"/>
    </location>
</feature>
<protein>
    <recommendedName>
        <fullName evidence="3">Reverse transcriptase domain-containing protein</fullName>
    </recommendedName>
</protein>